<dbReference type="GeneID" id="82811427"/>
<dbReference type="Proteomes" id="UP000317180">
    <property type="component" value="Unassembled WGS sequence"/>
</dbReference>
<evidence type="ECO:0000313" key="6">
    <source>
        <dbReference type="EMBL" id="GED27195.1"/>
    </source>
</evidence>
<evidence type="ECO:0000313" key="8">
    <source>
        <dbReference type="Proteomes" id="UP000276178"/>
    </source>
</evidence>
<evidence type="ECO:0000256" key="2">
    <source>
        <dbReference type="ARBA" id="ARBA00022741"/>
    </source>
</evidence>
<dbReference type="OrthoDB" id="9806903at2"/>
<evidence type="ECO:0000256" key="4">
    <source>
        <dbReference type="SAM" id="MobiDB-lite"/>
    </source>
</evidence>
<dbReference type="InterPro" id="IPR003959">
    <property type="entry name" value="ATPase_AAA_core"/>
</dbReference>
<keyword evidence="3" id="KW-0067">ATP-binding</keyword>
<evidence type="ECO:0000259" key="5">
    <source>
        <dbReference type="SMART" id="SM00382"/>
    </source>
</evidence>
<dbReference type="Pfam" id="PF00004">
    <property type="entry name" value="AAA"/>
    <property type="match status" value="2"/>
</dbReference>
<organism evidence="7 8">
    <name type="scientific">Brevibacillus agri</name>
    <dbReference type="NCBI Taxonomy" id="51101"/>
    <lineage>
        <taxon>Bacteria</taxon>
        <taxon>Bacillati</taxon>
        <taxon>Bacillota</taxon>
        <taxon>Bacilli</taxon>
        <taxon>Bacillales</taxon>
        <taxon>Paenibacillaceae</taxon>
        <taxon>Brevibacillus</taxon>
    </lineage>
</organism>
<comment type="similarity">
    <text evidence="1">Belongs to the CbxX/CfxQ family.</text>
</comment>
<feature type="domain" description="AAA+ ATPase" evidence="5">
    <location>
        <begin position="291"/>
        <end position="413"/>
    </location>
</feature>
<feature type="compositionally biased region" description="Basic and acidic residues" evidence="4">
    <location>
        <begin position="1"/>
        <end position="12"/>
    </location>
</feature>
<evidence type="ECO:0000256" key="1">
    <source>
        <dbReference type="ARBA" id="ARBA00010378"/>
    </source>
</evidence>
<evidence type="ECO:0000313" key="7">
    <source>
        <dbReference type="EMBL" id="RNB45248.1"/>
    </source>
</evidence>
<dbReference type="EMBL" id="BJOD01000036">
    <property type="protein sequence ID" value="GED27195.1"/>
    <property type="molecule type" value="Genomic_DNA"/>
</dbReference>
<feature type="region of interest" description="Disordered" evidence="4">
    <location>
        <begin position="1"/>
        <end position="20"/>
    </location>
</feature>
<dbReference type="CDD" id="cd00009">
    <property type="entry name" value="AAA"/>
    <property type="match status" value="2"/>
</dbReference>
<dbReference type="InterPro" id="IPR027417">
    <property type="entry name" value="P-loop_NTPase"/>
</dbReference>
<reference evidence="7 8" key="1">
    <citation type="submission" date="2018-10" db="EMBL/GenBank/DDBJ databases">
        <title>Phylogenomics of Brevibacillus.</title>
        <authorList>
            <person name="Dunlap C."/>
        </authorList>
    </citation>
    <scope>NUCLEOTIDE SEQUENCE [LARGE SCALE GENOMIC DNA]</scope>
    <source>
        <strain evidence="7 8">NRRL NRS 1219</strain>
    </source>
</reference>
<dbReference type="PRINTS" id="PR00819">
    <property type="entry name" value="CBXCFQXSUPER"/>
</dbReference>
<dbReference type="Proteomes" id="UP000276178">
    <property type="component" value="Unassembled WGS sequence"/>
</dbReference>
<evidence type="ECO:0000313" key="9">
    <source>
        <dbReference type="Proteomes" id="UP000317180"/>
    </source>
</evidence>
<reference evidence="6 9" key="2">
    <citation type="submission" date="2019-06" db="EMBL/GenBank/DDBJ databases">
        <title>Whole genome shotgun sequence of Brevibacillus agri NBRC 15538.</title>
        <authorList>
            <person name="Hosoyama A."/>
            <person name="Uohara A."/>
            <person name="Ohji S."/>
            <person name="Ichikawa N."/>
        </authorList>
    </citation>
    <scope>NUCLEOTIDE SEQUENCE [LARGE SCALE GENOMIC DNA]</scope>
    <source>
        <strain evidence="6 9">NBRC 15538</strain>
    </source>
</reference>
<feature type="domain" description="AAA+ ATPase" evidence="5">
    <location>
        <begin position="566"/>
        <end position="704"/>
    </location>
</feature>
<protein>
    <submittedName>
        <fullName evidence="7">AAA family ATPase</fullName>
    </submittedName>
</protein>
<dbReference type="PANTHER" id="PTHR43392:SF2">
    <property type="entry name" value="AAA-TYPE ATPASE FAMILY PROTEIN _ ANKYRIN REPEAT FAMILY PROTEIN"/>
    <property type="match status" value="1"/>
</dbReference>
<dbReference type="GO" id="GO:0016887">
    <property type="term" value="F:ATP hydrolysis activity"/>
    <property type="evidence" value="ECO:0007669"/>
    <property type="project" value="InterPro"/>
</dbReference>
<dbReference type="EMBL" id="RHHN01000146">
    <property type="protein sequence ID" value="RNB45248.1"/>
    <property type="molecule type" value="Genomic_DNA"/>
</dbReference>
<proteinExistence type="inferred from homology"/>
<dbReference type="InterPro" id="IPR000641">
    <property type="entry name" value="CbxX/CfxQ"/>
</dbReference>
<dbReference type="Pfam" id="PF17866">
    <property type="entry name" value="AAA_lid_6"/>
    <property type="match status" value="2"/>
</dbReference>
<dbReference type="InterPro" id="IPR003593">
    <property type="entry name" value="AAA+_ATPase"/>
</dbReference>
<comment type="caution">
    <text evidence="7">The sequence shown here is derived from an EMBL/GenBank/DDBJ whole genome shotgun (WGS) entry which is preliminary data.</text>
</comment>
<dbReference type="RefSeq" id="WP_122953533.1">
    <property type="nucleotide sequence ID" value="NZ_BJOD01000036.1"/>
</dbReference>
<dbReference type="InterPro" id="IPR041627">
    <property type="entry name" value="AAA_lid_6"/>
</dbReference>
<accession>A0A3M8A1X9</accession>
<dbReference type="AlphaFoldDB" id="A0A3M8A1X9"/>
<dbReference type="SMART" id="SM00382">
    <property type="entry name" value="AAA"/>
    <property type="match status" value="2"/>
</dbReference>
<sequence length="802" mass="89005">MQQQHERDRQPAREGALVDPAQIQAYTEAECLALLQKIEEARTDSPDEQRDRAEAAVLTRLSVLRMAKKGGYALAQEWLERALSLKPNDLYALGVQLRLAFSQLRSHPFETGFPTVRETDNVVAKRRAVEVLREKALLAQAEIEQWQAIAKEALHTAHKLGDEQARATAERLVDLYGRRQRLLAELLERVQSYGASLSGVFFSAEMLNQLQETIRALNLQAQEKVQLLPEDEPDVASEAPAAERHSKLSALEQLESLIGLRDIKQRVRQLAQFLQYRKLREEKGWHMHDQLPLHLVLMGNPGTGKTTLARLIARLYHELGLLANGQLIEVDRSHLVGGYVGQTEQRVMEAIKQADGGVLFIDEAYSLKRPDSSGSDYGQNAIDTLVAAMTSGEYAGRFVVMLAGYPEEMRQFLYANPGLYSRFPQAGHFVLPDYDADELVQIADAVAARNDFTLTDAAKTALRERIEKAQVDDTFGNARTVTNLVLDAIFAKGRATAGKALQWDDFTILRPEDVSEAPQPTAESSAEAQLQSLIGLEAVKAELKKIAAYVAVQQERAARGLPKSAIELHAVFTGNPGTGKTTVAQLYAQMLQEVGYLKRGHLVTASRADLVAGFVGQTAALTRRKVREALGGVLFIDEAYALLGPGQQDFGQEAVHTLVEEMTRHAENLVVVLAGYSGEMNGLLLSNPGLLSRFKKYIHFPDYSVEELVQILEQAAQKAGYVIEDSAVAAIRQRLEKASQEQRLHGNGRFSYNLLQEAIQNQALRITGMSRESWDQELLATLLWSDFQPLLTRESEENGTKA</sequence>
<name>A0A3M8A1X9_9BACL</name>
<dbReference type="Gene3D" id="1.10.8.60">
    <property type="match status" value="1"/>
</dbReference>
<dbReference type="InterPro" id="IPR050773">
    <property type="entry name" value="CbxX/CfxQ_RuBisCO_ESX"/>
</dbReference>
<dbReference type="SUPFAM" id="SSF52540">
    <property type="entry name" value="P-loop containing nucleoside triphosphate hydrolases"/>
    <property type="match status" value="2"/>
</dbReference>
<keyword evidence="2" id="KW-0547">Nucleotide-binding</keyword>
<dbReference type="PANTHER" id="PTHR43392">
    <property type="entry name" value="AAA-TYPE ATPASE FAMILY PROTEIN / ANKYRIN REPEAT FAMILY PROTEIN"/>
    <property type="match status" value="1"/>
</dbReference>
<keyword evidence="9" id="KW-1185">Reference proteome</keyword>
<dbReference type="Gene3D" id="3.40.50.300">
    <property type="entry name" value="P-loop containing nucleotide triphosphate hydrolases"/>
    <property type="match status" value="2"/>
</dbReference>
<dbReference type="FunFam" id="3.40.50.300:FF:000216">
    <property type="entry name" value="Type VII secretion ATPase EccA"/>
    <property type="match status" value="2"/>
</dbReference>
<evidence type="ECO:0000256" key="3">
    <source>
        <dbReference type="ARBA" id="ARBA00022840"/>
    </source>
</evidence>
<gene>
    <name evidence="6" type="ORF">BAG01nite_32970</name>
    <name evidence="7" type="ORF">EB820_25820</name>
</gene>
<dbReference type="GO" id="GO:0005524">
    <property type="term" value="F:ATP binding"/>
    <property type="evidence" value="ECO:0007669"/>
    <property type="project" value="UniProtKB-KW"/>
</dbReference>